<keyword evidence="4" id="KW-0633">Potassium transport</keyword>
<keyword evidence="7 10" id="KW-1133">Transmembrane helix</keyword>
<accession>A0A1T4QWX8</accession>
<keyword evidence="3" id="KW-1003">Cell membrane</keyword>
<evidence type="ECO:0000256" key="7">
    <source>
        <dbReference type="ARBA" id="ARBA00022989"/>
    </source>
</evidence>
<keyword evidence="9 10" id="KW-0472">Membrane</keyword>
<feature type="transmembrane region" description="Helical" evidence="10">
    <location>
        <begin position="402"/>
        <end position="426"/>
    </location>
</feature>
<evidence type="ECO:0000256" key="2">
    <source>
        <dbReference type="ARBA" id="ARBA00022448"/>
    </source>
</evidence>
<organism evidence="11 12">
    <name type="scientific">Selenihalanaerobacter shriftii</name>
    <dbReference type="NCBI Taxonomy" id="142842"/>
    <lineage>
        <taxon>Bacteria</taxon>
        <taxon>Bacillati</taxon>
        <taxon>Bacillota</taxon>
        <taxon>Clostridia</taxon>
        <taxon>Halanaerobiales</taxon>
        <taxon>Halobacteroidaceae</taxon>
        <taxon>Selenihalanaerobacter</taxon>
    </lineage>
</organism>
<sequence length="457" mass="49591">MEILYYDILTLEVGIITLGAKSLSPAQFLVLGYIIVISIGTLLLSLPIATVNQQGLSLIDSLFTATSATAVTGLIVVNTSTYFTFFGQMVILLLIQIGGLGFMTTSTLFALLLGKKINLSERRILQEELNHFDLAGLIRLVRYVTLLTLGIEFIGAVLLFFKLIYKYPVPQAIFYSIFHSISAFCNAGFDLFGNSLANFTSDFYVNMVITSLFIIGGIGFAVIADLYRYRKFERFSLNTKLVLVTTITLILLGTVVIFILEYSNPATLKNLSLKGKLLGAYFQGVTPRTAGFNSIATGKMRSASLFFTIILMFIGASPGSTGGGLKTTTAGTLIAVVANLVRGEDEVILFKRNLARDIVYKALAVTIISLGWVIFITMILTITETANFLQVFFEAVSAYGTVGLSTGITGSLSTIGKIIIVLTMFLGRVGPLTMATAIGEKEQKGKIKYPEEKVLIG</sequence>
<dbReference type="PANTHER" id="PTHR32024">
    <property type="entry name" value="TRK SYSTEM POTASSIUM UPTAKE PROTEIN TRKG-RELATED"/>
    <property type="match status" value="1"/>
</dbReference>
<gene>
    <name evidence="11" type="ORF">SAMN02745118_02728</name>
</gene>
<keyword evidence="6" id="KW-0630">Potassium</keyword>
<name>A0A1T4QWX8_9FIRM</name>
<dbReference type="NCBIfam" id="TIGR00933">
    <property type="entry name" value="2a38"/>
    <property type="match status" value="1"/>
</dbReference>
<dbReference type="InterPro" id="IPR004772">
    <property type="entry name" value="TrkH"/>
</dbReference>
<dbReference type="Pfam" id="PF02386">
    <property type="entry name" value="TrkH"/>
    <property type="match status" value="1"/>
</dbReference>
<feature type="transmembrane region" description="Helical" evidence="10">
    <location>
        <begin position="204"/>
        <end position="229"/>
    </location>
</feature>
<proteinExistence type="predicted"/>
<protein>
    <submittedName>
        <fullName evidence="11">Trk system potassium uptake protein TrkH</fullName>
    </submittedName>
</protein>
<keyword evidence="2" id="KW-0813">Transport</keyword>
<feature type="transmembrane region" description="Helical" evidence="10">
    <location>
        <begin position="28"/>
        <end position="50"/>
    </location>
</feature>
<evidence type="ECO:0000256" key="5">
    <source>
        <dbReference type="ARBA" id="ARBA00022692"/>
    </source>
</evidence>
<evidence type="ECO:0000256" key="1">
    <source>
        <dbReference type="ARBA" id="ARBA00004651"/>
    </source>
</evidence>
<feature type="transmembrane region" description="Helical" evidence="10">
    <location>
        <begin position="62"/>
        <end position="83"/>
    </location>
</feature>
<feature type="transmembrane region" description="Helical" evidence="10">
    <location>
        <begin position="302"/>
        <end position="318"/>
    </location>
</feature>
<comment type="subcellular location">
    <subcellularLocation>
        <location evidence="1">Cell membrane</location>
        <topology evidence="1">Multi-pass membrane protein</topology>
    </subcellularLocation>
</comment>
<feature type="transmembrane region" description="Helical" evidence="10">
    <location>
        <begin position="140"/>
        <end position="161"/>
    </location>
</feature>
<keyword evidence="8" id="KW-0406">Ion transport</keyword>
<dbReference type="AlphaFoldDB" id="A0A1T4QWX8"/>
<feature type="transmembrane region" description="Helical" evidence="10">
    <location>
        <begin position="173"/>
        <end position="192"/>
    </location>
</feature>
<dbReference type="Proteomes" id="UP000190625">
    <property type="component" value="Unassembled WGS sequence"/>
</dbReference>
<dbReference type="PANTHER" id="PTHR32024:SF1">
    <property type="entry name" value="KTR SYSTEM POTASSIUM UPTAKE PROTEIN B"/>
    <property type="match status" value="1"/>
</dbReference>
<evidence type="ECO:0000313" key="12">
    <source>
        <dbReference type="Proteomes" id="UP000190625"/>
    </source>
</evidence>
<evidence type="ECO:0000256" key="10">
    <source>
        <dbReference type="SAM" id="Phobius"/>
    </source>
</evidence>
<feature type="transmembrane region" description="Helical" evidence="10">
    <location>
        <begin position="89"/>
        <end position="113"/>
    </location>
</feature>
<evidence type="ECO:0000256" key="9">
    <source>
        <dbReference type="ARBA" id="ARBA00023136"/>
    </source>
</evidence>
<evidence type="ECO:0000256" key="4">
    <source>
        <dbReference type="ARBA" id="ARBA00022538"/>
    </source>
</evidence>
<evidence type="ECO:0000313" key="11">
    <source>
        <dbReference type="EMBL" id="SKA08165.1"/>
    </source>
</evidence>
<dbReference type="InterPro" id="IPR003445">
    <property type="entry name" value="Cat_transpt"/>
</dbReference>
<dbReference type="STRING" id="142842.SAMN02745118_02728"/>
<keyword evidence="5 10" id="KW-0812">Transmembrane</keyword>
<keyword evidence="12" id="KW-1185">Reference proteome</keyword>
<feature type="transmembrane region" description="Helical" evidence="10">
    <location>
        <begin position="241"/>
        <end position="260"/>
    </location>
</feature>
<dbReference type="GO" id="GO:0005886">
    <property type="term" value="C:plasma membrane"/>
    <property type="evidence" value="ECO:0007669"/>
    <property type="project" value="UniProtKB-SubCell"/>
</dbReference>
<evidence type="ECO:0000256" key="3">
    <source>
        <dbReference type="ARBA" id="ARBA00022475"/>
    </source>
</evidence>
<feature type="transmembrane region" description="Helical" evidence="10">
    <location>
        <begin position="362"/>
        <end position="382"/>
    </location>
</feature>
<dbReference type="EMBL" id="FUWM01000034">
    <property type="protein sequence ID" value="SKA08165.1"/>
    <property type="molecule type" value="Genomic_DNA"/>
</dbReference>
<evidence type="ECO:0000256" key="8">
    <source>
        <dbReference type="ARBA" id="ARBA00023065"/>
    </source>
</evidence>
<reference evidence="12" key="1">
    <citation type="submission" date="2017-02" db="EMBL/GenBank/DDBJ databases">
        <authorList>
            <person name="Varghese N."/>
            <person name="Submissions S."/>
        </authorList>
    </citation>
    <scope>NUCLEOTIDE SEQUENCE [LARGE SCALE GENOMIC DNA]</scope>
    <source>
        <strain evidence="12">ATCC BAA-73</strain>
    </source>
</reference>
<dbReference type="GO" id="GO:0015379">
    <property type="term" value="F:potassium:chloride symporter activity"/>
    <property type="evidence" value="ECO:0007669"/>
    <property type="project" value="InterPro"/>
</dbReference>
<evidence type="ECO:0000256" key="6">
    <source>
        <dbReference type="ARBA" id="ARBA00022958"/>
    </source>
</evidence>